<evidence type="ECO:0000256" key="11">
    <source>
        <dbReference type="ARBA" id="ARBA00048679"/>
    </source>
</evidence>
<feature type="region of interest" description="Disordered" evidence="12">
    <location>
        <begin position="1"/>
        <end position="25"/>
    </location>
</feature>
<dbReference type="KEGG" id="mla:Mlab_1749"/>
<dbReference type="GeneID" id="4794448"/>
<protein>
    <recommendedName>
        <fullName evidence="2">non-specific serine/threonine protein kinase</fullName>
        <ecNumber evidence="2">2.7.11.1</ecNumber>
    </recommendedName>
</protein>
<dbReference type="InterPro" id="IPR018934">
    <property type="entry name" value="RIO_dom"/>
</dbReference>
<keyword evidence="4 14" id="KW-0808">Transferase</keyword>
<proteinExistence type="inferred from homology"/>
<evidence type="ECO:0000256" key="9">
    <source>
        <dbReference type="ARBA" id="ARBA00022842"/>
    </source>
</evidence>
<evidence type="ECO:0000256" key="4">
    <source>
        <dbReference type="ARBA" id="ARBA00022679"/>
    </source>
</evidence>
<gene>
    <name evidence="14" type="ordered locus">Mlab_1749</name>
</gene>
<sequence length="288" mass="32684">MSPEKPRKSKVSSPPRSASSADRHYEHDGRIEYLDRKLAEFGIRIKDADSQKVTGEVFDEVTLLALYKLVNKKIISSMGGSISTGKEANVFLAGKTDENGEEISAAVKIYRLRTGNFTTMSEYILGDPRFAGIRRTHKDIIFAWTKKEYSNLSRTKEAGIPCPTPYAFDRNILVMEFLGEGNIPYPQMRQCLPGTPAEAYEETIGLIRDLYQKARLVHGDLSEYNILTGPDGLILIDMAQAVTPEHPRAYNFLFRDIKNINRFFANKCKTTDEHELFRNIVGEEFFEI</sequence>
<keyword evidence="7 14" id="KW-0418">Kinase</keyword>
<evidence type="ECO:0000256" key="3">
    <source>
        <dbReference type="ARBA" id="ARBA00022527"/>
    </source>
</evidence>
<reference evidence="14 15" key="1">
    <citation type="journal article" date="2009" name="Stand. Genomic Sci.">
        <title>Complete genome sequence of Methanocorpusculum labreanum type strain Z.</title>
        <authorList>
            <person name="Anderson I.J."/>
            <person name="Sieprawska-Lupa M."/>
            <person name="Goltsman E."/>
            <person name="Lapidus A."/>
            <person name="Copeland A."/>
            <person name="Glavina Del Rio T."/>
            <person name="Tice H."/>
            <person name="Dalin E."/>
            <person name="Barry K."/>
            <person name="Pitluck S."/>
            <person name="Hauser L."/>
            <person name="Land M."/>
            <person name="Lucas S."/>
            <person name="Richardson P."/>
            <person name="Whitman W.B."/>
            <person name="Kyrpides N.C."/>
        </authorList>
    </citation>
    <scope>NUCLEOTIDE SEQUENCE [LARGE SCALE GENOMIC DNA]</scope>
    <source>
        <strain evidence="15">ATCC 43576 / DSM 4855 / Z</strain>
    </source>
</reference>
<dbReference type="Pfam" id="PF01163">
    <property type="entry name" value="RIO1"/>
    <property type="match status" value="1"/>
</dbReference>
<feature type="compositionally biased region" description="Low complexity" evidence="12">
    <location>
        <begin position="11"/>
        <end position="20"/>
    </location>
</feature>
<evidence type="ECO:0000256" key="6">
    <source>
        <dbReference type="ARBA" id="ARBA00022741"/>
    </source>
</evidence>
<dbReference type="AlphaFoldDB" id="A2SUA4"/>
<keyword evidence="5" id="KW-0479">Metal-binding</keyword>
<dbReference type="Proteomes" id="UP000000365">
    <property type="component" value="Chromosome"/>
</dbReference>
<dbReference type="HOGENOM" id="CLU_018693_3_3_2"/>
<keyword evidence="8" id="KW-0067">ATP-binding</keyword>
<comment type="catalytic activity">
    <reaction evidence="10">
        <text>L-threonyl-[protein] + ATP = O-phospho-L-threonyl-[protein] + ADP + H(+)</text>
        <dbReference type="Rhea" id="RHEA:46608"/>
        <dbReference type="Rhea" id="RHEA-COMP:11060"/>
        <dbReference type="Rhea" id="RHEA-COMP:11605"/>
        <dbReference type="ChEBI" id="CHEBI:15378"/>
        <dbReference type="ChEBI" id="CHEBI:30013"/>
        <dbReference type="ChEBI" id="CHEBI:30616"/>
        <dbReference type="ChEBI" id="CHEBI:61977"/>
        <dbReference type="ChEBI" id="CHEBI:456216"/>
        <dbReference type="EC" id="2.7.11.1"/>
    </reaction>
</comment>
<dbReference type="InterPro" id="IPR018935">
    <property type="entry name" value="RIO_kinase_CS"/>
</dbReference>
<evidence type="ECO:0000313" key="14">
    <source>
        <dbReference type="EMBL" id="ABN07910.1"/>
    </source>
</evidence>
<dbReference type="eggNOG" id="arCOG01180">
    <property type="taxonomic scope" value="Archaea"/>
</dbReference>
<evidence type="ECO:0000256" key="1">
    <source>
        <dbReference type="ARBA" id="ARBA00009196"/>
    </source>
</evidence>
<dbReference type="InterPro" id="IPR000687">
    <property type="entry name" value="RIO_kinase"/>
</dbReference>
<dbReference type="EC" id="2.7.11.1" evidence="2"/>
<keyword evidence="9" id="KW-0460">Magnesium</keyword>
<dbReference type="STRING" id="410358.Mlab_1749"/>
<dbReference type="GO" id="GO:0005524">
    <property type="term" value="F:ATP binding"/>
    <property type="evidence" value="ECO:0007669"/>
    <property type="project" value="UniProtKB-KW"/>
</dbReference>
<comment type="similarity">
    <text evidence="1">Belongs to the protein kinase superfamily. RIO-type Ser/Thr kinase family.</text>
</comment>
<dbReference type="SUPFAM" id="SSF56112">
    <property type="entry name" value="Protein kinase-like (PK-like)"/>
    <property type="match status" value="1"/>
</dbReference>
<keyword evidence="15" id="KW-1185">Reference proteome</keyword>
<dbReference type="GO" id="GO:0004674">
    <property type="term" value="F:protein serine/threonine kinase activity"/>
    <property type="evidence" value="ECO:0007669"/>
    <property type="project" value="UniProtKB-KW"/>
</dbReference>
<dbReference type="Gene3D" id="3.30.200.20">
    <property type="entry name" value="Phosphorylase Kinase, domain 1"/>
    <property type="match status" value="1"/>
</dbReference>
<keyword evidence="3 14" id="KW-0723">Serine/threonine-protein kinase</keyword>
<dbReference type="InterPro" id="IPR011009">
    <property type="entry name" value="Kinase-like_dom_sf"/>
</dbReference>
<dbReference type="GO" id="GO:0106310">
    <property type="term" value="F:protein serine kinase activity"/>
    <property type="evidence" value="ECO:0007669"/>
    <property type="project" value="RHEA"/>
</dbReference>
<evidence type="ECO:0000256" key="10">
    <source>
        <dbReference type="ARBA" id="ARBA00047899"/>
    </source>
</evidence>
<keyword evidence="6" id="KW-0547">Nucleotide-binding</keyword>
<evidence type="ECO:0000256" key="5">
    <source>
        <dbReference type="ARBA" id="ARBA00022723"/>
    </source>
</evidence>
<accession>A2SUA4</accession>
<dbReference type="Gene3D" id="1.10.510.10">
    <property type="entry name" value="Transferase(Phosphotransferase) domain 1"/>
    <property type="match status" value="1"/>
</dbReference>
<dbReference type="GO" id="GO:0046872">
    <property type="term" value="F:metal ion binding"/>
    <property type="evidence" value="ECO:0007669"/>
    <property type="project" value="UniProtKB-KW"/>
</dbReference>
<evidence type="ECO:0000256" key="12">
    <source>
        <dbReference type="SAM" id="MobiDB-lite"/>
    </source>
</evidence>
<feature type="domain" description="RIO kinase" evidence="13">
    <location>
        <begin position="47"/>
        <end position="282"/>
    </location>
</feature>
<dbReference type="EMBL" id="CP000559">
    <property type="protein sequence ID" value="ABN07910.1"/>
    <property type="molecule type" value="Genomic_DNA"/>
</dbReference>
<dbReference type="CDD" id="cd05145">
    <property type="entry name" value="RIO1_like"/>
    <property type="match status" value="1"/>
</dbReference>
<dbReference type="InterPro" id="IPR051272">
    <property type="entry name" value="RIO-type_Ser/Thr_kinase"/>
</dbReference>
<evidence type="ECO:0000256" key="7">
    <source>
        <dbReference type="ARBA" id="ARBA00022777"/>
    </source>
</evidence>
<evidence type="ECO:0000256" key="2">
    <source>
        <dbReference type="ARBA" id="ARBA00012513"/>
    </source>
</evidence>
<organism evidence="14 15">
    <name type="scientific">Methanocorpusculum labreanum (strain ATCC 43576 / DSM 4855 / Z)</name>
    <dbReference type="NCBI Taxonomy" id="410358"/>
    <lineage>
        <taxon>Archaea</taxon>
        <taxon>Methanobacteriati</taxon>
        <taxon>Methanobacteriota</taxon>
        <taxon>Stenosarchaea group</taxon>
        <taxon>Methanomicrobia</taxon>
        <taxon>Methanomicrobiales</taxon>
        <taxon>Methanocorpusculaceae</taxon>
        <taxon>Methanocorpusculum</taxon>
    </lineage>
</organism>
<dbReference type="OrthoDB" id="31344at2157"/>
<dbReference type="RefSeq" id="WP_011834113.1">
    <property type="nucleotide sequence ID" value="NC_008942.1"/>
</dbReference>
<evidence type="ECO:0000259" key="13">
    <source>
        <dbReference type="SMART" id="SM00090"/>
    </source>
</evidence>
<name>A2SUA4_METLZ</name>
<evidence type="ECO:0000313" key="15">
    <source>
        <dbReference type="Proteomes" id="UP000000365"/>
    </source>
</evidence>
<dbReference type="SMART" id="SM00090">
    <property type="entry name" value="RIO"/>
    <property type="match status" value="1"/>
</dbReference>
<evidence type="ECO:0000256" key="8">
    <source>
        <dbReference type="ARBA" id="ARBA00022840"/>
    </source>
</evidence>
<dbReference type="PANTHER" id="PTHR45723">
    <property type="entry name" value="SERINE/THREONINE-PROTEIN KINASE RIO1"/>
    <property type="match status" value="1"/>
</dbReference>
<dbReference type="PROSITE" id="PS01245">
    <property type="entry name" value="RIO1"/>
    <property type="match status" value="1"/>
</dbReference>
<comment type="catalytic activity">
    <reaction evidence="11">
        <text>L-seryl-[protein] + ATP = O-phospho-L-seryl-[protein] + ADP + H(+)</text>
        <dbReference type="Rhea" id="RHEA:17989"/>
        <dbReference type="Rhea" id="RHEA-COMP:9863"/>
        <dbReference type="Rhea" id="RHEA-COMP:11604"/>
        <dbReference type="ChEBI" id="CHEBI:15378"/>
        <dbReference type="ChEBI" id="CHEBI:29999"/>
        <dbReference type="ChEBI" id="CHEBI:30616"/>
        <dbReference type="ChEBI" id="CHEBI:83421"/>
        <dbReference type="ChEBI" id="CHEBI:456216"/>
        <dbReference type="EC" id="2.7.11.1"/>
    </reaction>
</comment>